<sequence length="179" mass="20210">MFSLLPEPERKHIIEEYRMRKVIVGLAFLLFVEVWAVILLIPSYMVSNAHERETVNKIESVRESTILKEANDLNAKLAETNLKLKSIEQTGGGKPVSGIFEALLLQRDSSIRVRSMAFSRRQPEDDEVTITGIALSRDELAKFVKSLEGVELFNSVNIPVSNFAKDRNADFTIQIKGSF</sequence>
<comment type="caution">
    <text evidence="2">The sequence shown here is derived from an EMBL/GenBank/DDBJ whole genome shotgun (WGS) entry which is preliminary data.</text>
</comment>
<reference evidence="2 3" key="1">
    <citation type="submission" date="2017-09" db="EMBL/GenBank/DDBJ databases">
        <title>Depth-based differentiation of microbial function through sediment-hosted aquifers and enrichment of novel symbionts in the deep terrestrial subsurface.</title>
        <authorList>
            <person name="Probst A.J."/>
            <person name="Ladd B."/>
            <person name="Jarett J.K."/>
            <person name="Geller-Mcgrath D.E."/>
            <person name="Sieber C.M."/>
            <person name="Emerson J.B."/>
            <person name="Anantharaman K."/>
            <person name="Thomas B.C."/>
            <person name="Malmstrom R."/>
            <person name="Stieglmeier M."/>
            <person name="Klingl A."/>
            <person name="Woyke T."/>
            <person name="Ryan C.M."/>
            <person name="Banfield J.F."/>
        </authorList>
    </citation>
    <scope>NUCLEOTIDE SEQUENCE [LARGE SCALE GENOMIC DNA]</scope>
    <source>
        <strain evidence="2">CG11_big_fil_rev_8_21_14_0_20_40_24</strain>
    </source>
</reference>
<feature type="transmembrane region" description="Helical" evidence="1">
    <location>
        <begin position="21"/>
        <end position="45"/>
    </location>
</feature>
<proteinExistence type="predicted"/>
<keyword evidence="1" id="KW-0472">Membrane</keyword>
<dbReference type="Proteomes" id="UP000229834">
    <property type="component" value="Unassembled WGS sequence"/>
</dbReference>
<gene>
    <name evidence="2" type="ORF">COV95_01140</name>
</gene>
<dbReference type="InterPro" id="IPR007813">
    <property type="entry name" value="PilN"/>
</dbReference>
<dbReference type="AlphaFoldDB" id="A0A2H0K6W6"/>
<keyword evidence="1" id="KW-1133">Transmembrane helix</keyword>
<evidence type="ECO:0000313" key="3">
    <source>
        <dbReference type="Proteomes" id="UP000229834"/>
    </source>
</evidence>
<keyword evidence="1" id="KW-0812">Transmembrane</keyword>
<name>A0A2H0K6W6_9BACT</name>
<protein>
    <submittedName>
        <fullName evidence="2">Uncharacterized protein</fullName>
    </submittedName>
</protein>
<dbReference type="EMBL" id="PCVC01000037">
    <property type="protein sequence ID" value="PIQ66986.1"/>
    <property type="molecule type" value="Genomic_DNA"/>
</dbReference>
<dbReference type="Pfam" id="PF05137">
    <property type="entry name" value="PilN"/>
    <property type="match status" value="1"/>
</dbReference>
<organism evidence="2 3">
    <name type="scientific">Candidatus Zambryskibacteria bacterium CG11_big_fil_rev_8_21_14_0_20_40_24</name>
    <dbReference type="NCBI Taxonomy" id="1975116"/>
    <lineage>
        <taxon>Bacteria</taxon>
        <taxon>Candidatus Zambryskiibacteriota</taxon>
    </lineage>
</organism>
<accession>A0A2H0K6W6</accession>
<evidence type="ECO:0000313" key="2">
    <source>
        <dbReference type="EMBL" id="PIQ66986.1"/>
    </source>
</evidence>
<evidence type="ECO:0000256" key="1">
    <source>
        <dbReference type="SAM" id="Phobius"/>
    </source>
</evidence>